<accession>A0A0N8K2E5</accession>
<feature type="region of interest" description="Disordered" evidence="1">
    <location>
        <begin position="25"/>
        <end position="52"/>
    </location>
</feature>
<proteinExistence type="predicted"/>
<sequence length="232" mass="25491">MTVRPTFPAASACVGTEFASLSRSRLSDSLAPPAGQPHVELPGSQEALEGQPDDHPLHLAALLPLLRGGGRMRHLHHVVVSASLRMHASKHTLHRAQQDCGLVEKGKSSGNSSWSYGPEGDFHTPTSSPPSRIKPSGHCGPFQNLTTMFQSGKRWVQELADNHPKMAWLAWMHTYLVENPLFLFVAAGIFLYVLLPGLLGLWIAIWKPLPRLKRLTSFITHKIPVKGLICAR</sequence>
<gene>
    <name evidence="3" type="ORF">Z043_103064</name>
</gene>
<protein>
    <submittedName>
        <fullName evidence="3">Uncharacterized protein</fullName>
    </submittedName>
</protein>
<name>A0A0N8K2E5_SCLFO</name>
<keyword evidence="2" id="KW-0812">Transmembrane</keyword>
<dbReference type="Proteomes" id="UP000034805">
    <property type="component" value="Unassembled WGS sequence"/>
</dbReference>
<evidence type="ECO:0000256" key="1">
    <source>
        <dbReference type="SAM" id="MobiDB-lite"/>
    </source>
</evidence>
<comment type="caution">
    <text evidence="3">The sequence shown here is derived from an EMBL/GenBank/DDBJ whole genome shotgun (WGS) entry which is preliminary data.</text>
</comment>
<evidence type="ECO:0000256" key="2">
    <source>
        <dbReference type="SAM" id="Phobius"/>
    </source>
</evidence>
<evidence type="ECO:0000313" key="3">
    <source>
        <dbReference type="EMBL" id="KPP77513.1"/>
    </source>
</evidence>
<organism evidence="3 4">
    <name type="scientific">Scleropages formosus</name>
    <name type="common">Asian bonytongue</name>
    <name type="synonym">Osteoglossum formosum</name>
    <dbReference type="NCBI Taxonomy" id="113540"/>
    <lineage>
        <taxon>Eukaryota</taxon>
        <taxon>Metazoa</taxon>
        <taxon>Chordata</taxon>
        <taxon>Craniata</taxon>
        <taxon>Vertebrata</taxon>
        <taxon>Euteleostomi</taxon>
        <taxon>Actinopterygii</taxon>
        <taxon>Neopterygii</taxon>
        <taxon>Teleostei</taxon>
        <taxon>Osteoglossocephala</taxon>
        <taxon>Osteoglossomorpha</taxon>
        <taxon>Osteoglossiformes</taxon>
        <taxon>Osteoglossidae</taxon>
        <taxon>Scleropages</taxon>
    </lineage>
</organism>
<dbReference type="EMBL" id="JARO02000752">
    <property type="protein sequence ID" value="KPP77513.1"/>
    <property type="molecule type" value="Genomic_DNA"/>
</dbReference>
<keyword evidence="2" id="KW-0472">Membrane</keyword>
<reference evidence="3 4" key="1">
    <citation type="submission" date="2015-08" db="EMBL/GenBank/DDBJ databases">
        <title>The genome of the Asian arowana (Scleropages formosus).</title>
        <authorList>
            <person name="Tan M.H."/>
            <person name="Gan H.M."/>
            <person name="Croft L.J."/>
            <person name="Austin C.M."/>
        </authorList>
    </citation>
    <scope>NUCLEOTIDE SEQUENCE [LARGE SCALE GENOMIC DNA]</scope>
    <source>
        <strain evidence="3">Aro1</strain>
    </source>
</reference>
<keyword evidence="2" id="KW-1133">Transmembrane helix</keyword>
<feature type="region of interest" description="Disordered" evidence="1">
    <location>
        <begin position="111"/>
        <end position="134"/>
    </location>
</feature>
<feature type="transmembrane region" description="Helical" evidence="2">
    <location>
        <begin position="181"/>
        <end position="205"/>
    </location>
</feature>
<evidence type="ECO:0000313" key="4">
    <source>
        <dbReference type="Proteomes" id="UP000034805"/>
    </source>
</evidence>
<dbReference type="AlphaFoldDB" id="A0A0N8K2E5"/>